<reference evidence="1 2" key="1">
    <citation type="submission" date="2020-02" db="EMBL/GenBank/DDBJ databases">
        <title>A chromosome-scale genome assembly of the black bullhead catfish (Ameiurus melas).</title>
        <authorList>
            <person name="Wen M."/>
            <person name="Zham M."/>
            <person name="Cabau C."/>
            <person name="Klopp C."/>
            <person name="Donnadieu C."/>
            <person name="Roques C."/>
            <person name="Bouchez O."/>
            <person name="Lampietro C."/>
            <person name="Jouanno E."/>
            <person name="Herpin A."/>
            <person name="Louis A."/>
            <person name="Berthelot C."/>
            <person name="Parey E."/>
            <person name="Roest-Crollius H."/>
            <person name="Braasch I."/>
            <person name="Postlethwait J."/>
            <person name="Robinson-Rechavi M."/>
            <person name="Echchiki A."/>
            <person name="Begum T."/>
            <person name="Montfort J."/>
            <person name="Schartl M."/>
            <person name="Bobe J."/>
            <person name="Guiguen Y."/>
        </authorList>
    </citation>
    <scope>NUCLEOTIDE SEQUENCE [LARGE SCALE GENOMIC DNA]</scope>
    <source>
        <strain evidence="1">M_S1</strain>
        <tissue evidence="1">Blood</tissue>
    </source>
</reference>
<organism evidence="1 2">
    <name type="scientific">Ameiurus melas</name>
    <name type="common">Black bullhead</name>
    <name type="synonym">Silurus melas</name>
    <dbReference type="NCBI Taxonomy" id="219545"/>
    <lineage>
        <taxon>Eukaryota</taxon>
        <taxon>Metazoa</taxon>
        <taxon>Chordata</taxon>
        <taxon>Craniata</taxon>
        <taxon>Vertebrata</taxon>
        <taxon>Euteleostomi</taxon>
        <taxon>Actinopterygii</taxon>
        <taxon>Neopterygii</taxon>
        <taxon>Teleostei</taxon>
        <taxon>Ostariophysi</taxon>
        <taxon>Siluriformes</taxon>
        <taxon>Ictaluridae</taxon>
        <taxon>Ameiurus</taxon>
    </lineage>
</organism>
<name>A0A7J6AEV5_AMEME</name>
<dbReference type="EMBL" id="JAAGNN010000013">
    <property type="protein sequence ID" value="KAF4081326.1"/>
    <property type="molecule type" value="Genomic_DNA"/>
</dbReference>
<accession>A0A7J6AEV5</accession>
<evidence type="ECO:0000313" key="2">
    <source>
        <dbReference type="Proteomes" id="UP000593565"/>
    </source>
</evidence>
<sequence>MGNLEPIPGSIGHKAGYTLDRAPVICPTGQYPQECAFMLPWCGNSASSPDSLASPSLALSFPFTEITH</sequence>
<dbReference type="AlphaFoldDB" id="A0A7J6AEV5"/>
<keyword evidence="2" id="KW-1185">Reference proteome</keyword>
<protein>
    <submittedName>
        <fullName evidence="1">Uncharacterized protein</fullName>
    </submittedName>
</protein>
<comment type="caution">
    <text evidence="1">The sequence shown here is derived from an EMBL/GenBank/DDBJ whole genome shotgun (WGS) entry which is preliminary data.</text>
</comment>
<proteinExistence type="predicted"/>
<gene>
    <name evidence="1" type="ORF">AMELA_G00160110</name>
</gene>
<dbReference type="Proteomes" id="UP000593565">
    <property type="component" value="Unassembled WGS sequence"/>
</dbReference>
<evidence type="ECO:0000313" key="1">
    <source>
        <dbReference type="EMBL" id="KAF4081326.1"/>
    </source>
</evidence>